<evidence type="ECO:0000313" key="2">
    <source>
        <dbReference type="EMBL" id="RSZ61694.1"/>
    </source>
</evidence>
<dbReference type="PANTHER" id="PTHR43364">
    <property type="entry name" value="NADH-SPECIFIC METHYLGLYOXAL REDUCTASE-RELATED"/>
    <property type="match status" value="1"/>
</dbReference>
<evidence type="ECO:0000313" key="3">
    <source>
        <dbReference type="Proteomes" id="UP000274907"/>
    </source>
</evidence>
<dbReference type="Pfam" id="PF00248">
    <property type="entry name" value="Aldo_ket_red"/>
    <property type="match status" value="1"/>
</dbReference>
<keyword evidence="3" id="KW-1185">Reference proteome</keyword>
<feature type="domain" description="NADP-dependent oxidoreductase" evidence="1">
    <location>
        <begin position="14"/>
        <end position="307"/>
    </location>
</feature>
<organism evidence="2 3">
    <name type="scientific">Corynebacterium hylobatis</name>
    <dbReference type="NCBI Taxonomy" id="1859290"/>
    <lineage>
        <taxon>Bacteria</taxon>
        <taxon>Bacillati</taxon>
        <taxon>Actinomycetota</taxon>
        <taxon>Actinomycetes</taxon>
        <taxon>Mycobacteriales</taxon>
        <taxon>Corynebacteriaceae</taxon>
        <taxon>Corynebacterium</taxon>
    </lineage>
</organism>
<dbReference type="Proteomes" id="UP000274907">
    <property type="component" value="Unassembled WGS sequence"/>
</dbReference>
<reference evidence="2 3" key="1">
    <citation type="submission" date="2018-12" db="EMBL/GenBank/DDBJ databases">
        <title>YIM 101343 draft genome.</title>
        <authorList>
            <person name="Chen X."/>
        </authorList>
    </citation>
    <scope>NUCLEOTIDE SEQUENCE [LARGE SCALE GENOMIC DNA]</scope>
    <source>
        <strain evidence="2 3">YIM 101343</strain>
    </source>
</reference>
<dbReference type="SUPFAM" id="SSF51430">
    <property type="entry name" value="NAD(P)-linked oxidoreductase"/>
    <property type="match status" value="1"/>
</dbReference>
<gene>
    <name evidence="2" type="ORF">EAH68_11465</name>
</gene>
<evidence type="ECO:0000259" key="1">
    <source>
        <dbReference type="Pfam" id="PF00248"/>
    </source>
</evidence>
<sequence length="311" mass="33499">MTHIKGTDFDIYPLNLGGNTFGWTSDREQSFAVLDAFVAAGGNFIDTADLYAVWQEDGRGGESEIVLGEYLKARGKGDLIIATKSGGLEPHTGRSREATNAAVDASLERLGLETIDIFYHHYDDETVSIEEQITIAEELIKAGKIKHLALSNYSPERLREFFEKSADSPARPVAVQPAYNLLTRKDYETGIKPIVDEFGPAVFTYFSLASGLLTGKYAAKEDLEGKARQGFAEGQATDDAFATIEVLREVAKETGAEPATVALAWLMAKGVTAPIASASTADQLPALMAAPKLELSAEQVARLDEASAVFA</sequence>
<dbReference type="AlphaFoldDB" id="A0A430HW42"/>
<dbReference type="InterPro" id="IPR036812">
    <property type="entry name" value="NAD(P)_OxRdtase_dom_sf"/>
</dbReference>
<name>A0A430HW42_9CORY</name>
<dbReference type="InterPro" id="IPR023210">
    <property type="entry name" value="NADP_OxRdtase_dom"/>
</dbReference>
<dbReference type="OrthoDB" id="9768793at2"/>
<dbReference type="PANTHER" id="PTHR43364:SF6">
    <property type="entry name" value="OXIDOREDUCTASE-RELATED"/>
    <property type="match status" value="1"/>
</dbReference>
<proteinExistence type="predicted"/>
<comment type="caution">
    <text evidence="2">The sequence shown here is derived from an EMBL/GenBank/DDBJ whole genome shotgun (WGS) entry which is preliminary data.</text>
</comment>
<accession>A0A430HW42</accession>
<protein>
    <submittedName>
        <fullName evidence="2">Aldo/keto reductase</fullName>
    </submittedName>
</protein>
<dbReference type="EMBL" id="RXHJ01000016">
    <property type="protein sequence ID" value="RSZ61694.1"/>
    <property type="molecule type" value="Genomic_DNA"/>
</dbReference>
<dbReference type="Gene3D" id="3.20.20.100">
    <property type="entry name" value="NADP-dependent oxidoreductase domain"/>
    <property type="match status" value="1"/>
</dbReference>
<dbReference type="RefSeq" id="WP_126121480.1">
    <property type="nucleotide sequence ID" value="NZ_RXHJ01000016.1"/>
</dbReference>
<dbReference type="InterPro" id="IPR050523">
    <property type="entry name" value="AKR_Detox_Biosynth"/>
</dbReference>
<dbReference type="GO" id="GO:0005829">
    <property type="term" value="C:cytosol"/>
    <property type="evidence" value="ECO:0007669"/>
    <property type="project" value="TreeGrafter"/>
</dbReference>